<evidence type="ECO:0000259" key="9">
    <source>
        <dbReference type="Pfam" id="PF04560"/>
    </source>
</evidence>
<dbReference type="Pfam" id="PF04560">
    <property type="entry name" value="RNA_pol_Rpb2_7"/>
    <property type="match status" value="1"/>
</dbReference>
<feature type="domain" description="RNA polymerase Rpb2" evidence="9">
    <location>
        <begin position="42"/>
        <end position="126"/>
    </location>
</feature>
<dbReference type="GO" id="GO:0006351">
    <property type="term" value="P:DNA-templated transcription"/>
    <property type="evidence" value="ECO:0007669"/>
    <property type="project" value="InterPro"/>
</dbReference>
<comment type="similarity">
    <text evidence="1">Belongs to the RNA polymerase beta chain family.</text>
</comment>
<evidence type="ECO:0000313" key="11">
    <source>
        <dbReference type="Proteomes" id="UP000784294"/>
    </source>
</evidence>
<dbReference type="AlphaFoldDB" id="A0A448WZ93"/>
<evidence type="ECO:0000256" key="3">
    <source>
        <dbReference type="ARBA" id="ARBA00022478"/>
    </source>
</evidence>
<evidence type="ECO:0000256" key="5">
    <source>
        <dbReference type="ARBA" id="ARBA00022695"/>
    </source>
</evidence>
<dbReference type="FunFam" id="3.90.1800.10:FF:000002">
    <property type="entry name" value="DNA-directed RNA polymerase subunit beta"/>
    <property type="match status" value="1"/>
</dbReference>
<dbReference type="GO" id="GO:0003899">
    <property type="term" value="F:DNA-directed RNA polymerase activity"/>
    <property type="evidence" value="ECO:0007669"/>
    <property type="project" value="UniProtKB-EC"/>
</dbReference>
<keyword evidence="6" id="KW-0479">Metal-binding</keyword>
<evidence type="ECO:0000256" key="8">
    <source>
        <dbReference type="ARBA" id="ARBA00023163"/>
    </source>
</evidence>
<dbReference type="PANTHER" id="PTHR20856">
    <property type="entry name" value="DNA-DIRECTED RNA POLYMERASE I SUBUNIT 2"/>
    <property type="match status" value="1"/>
</dbReference>
<protein>
    <recommendedName>
        <fullName evidence="2">DNA-directed RNA polymerase</fullName>
        <ecNumber evidence="2">2.7.7.6</ecNumber>
    </recommendedName>
</protein>
<dbReference type="GO" id="GO:0046872">
    <property type="term" value="F:metal ion binding"/>
    <property type="evidence" value="ECO:0007669"/>
    <property type="project" value="UniProtKB-KW"/>
</dbReference>
<sequence>MLQNTLSSHNNGVQIAFFVHARSRGPVTALTRQPTEGRSREGGLRVGEMERDCFIAYGASHLLVERLLLSSDAYEAVVCETCGLLASSRTWCQYCRSSRSVATVRMPYACKLLIQELMCMRILPRLGLTTAYQNRNVLPSGLIH</sequence>
<dbReference type="GO" id="GO:0032549">
    <property type="term" value="F:ribonucleoside binding"/>
    <property type="evidence" value="ECO:0007669"/>
    <property type="project" value="InterPro"/>
</dbReference>
<evidence type="ECO:0000256" key="1">
    <source>
        <dbReference type="ARBA" id="ARBA00006835"/>
    </source>
</evidence>
<dbReference type="EMBL" id="CAAALY010065218">
    <property type="protein sequence ID" value="VEL24004.1"/>
    <property type="molecule type" value="Genomic_DNA"/>
</dbReference>
<comment type="caution">
    <text evidence="10">The sequence shown here is derived from an EMBL/GenBank/DDBJ whole genome shotgun (WGS) entry which is preliminary data.</text>
</comment>
<evidence type="ECO:0000256" key="2">
    <source>
        <dbReference type="ARBA" id="ARBA00012418"/>
    </source>
</evidence>
<dbReference type="EC" id="2.7.7.6" evidence="2"/>
<dbReference type="OrthoDB" id="10248617at2759"/>
<dbReference type="SUPFAM" id="SSF64484">
    <property type="entry name" value="beta and beta-prime subunits of DNA dependent RNA-polymerase"/>
    <property type="match status" value="1"/>
</dbReference>
<keyword evidence="3" id="KW-0240">DNA-directed RNA polymerase</keyword>
<name>A0A448WZ93_9PLAT</name>
<keyword evidence="4" id="KW-0808">Transferase</keyword>
<evidence type="ECO:0000256" key="7">
    <source>
        <dbReference type="ARBA" id="ARBA00022833"/>
    </source>
</evidence>
<dbReference type="Proteomes" id="UP000784294">
    <property type="component" value="Unassembled WGS sequence"/>
</dbReference>
<evidence type="ECO:0000256" key="6">
    <source>
        <dbReference type="ARBA" id="ARBA00022723"/>
    </source>
</evidence>
<dbReference type="GO" id="GO:0003677">
    <property type="term" value="F:DNA binding"/>
    <property type="evidence" value="ECO:0007669"/>
    <property type="project" value="InterPro"/>
</dbReference>
<evidence type="ECO:0000313" key="10">
    <source>
        <dbReference type="EMBL" id="VEL24004.1"/>
    </source>
</evidence>
<gene>
    <name evidence="10" type="ORF">PXEA_LOCUS17444</name>
</gene>
<keyword evidence="8" id="KW-0804">Transcription</keyword>
<accession>A0A448WZ93</accession>
<keyword evidence="7" id="KW-0862">Zinc</keyword>
<dbReference type="Gene3D" id="2.40.270.10">
    <property type="entry name" value="DNA-directed RNA polymerase, subunit 2, domain 6"/>
    <property type="match status" value="1"/>
</dbReference>
<dbReference type="InterPro" id="IPR007641">
    <property type="entry name" value="RNA_pol_Rpb2_7"/>
</dbReference>
<dbReference type="InterPro" id="IPR037033">
    <property type="entry name" value="DNA-dir_RNAP_su2_hyb_sf"/>
</dbReference>
<proteinExistence type="inferred from homology"/>
<organism evidence="10 11">
    <name type="scientific">Protopolystoma xenopodis</name>
    <dbReference type="NCBI Taxonomy" id="117903"/>
    <lineage>
        <taxon>Eukaryota</taxon>
        <taxon>Metazoa</taxon>
        <taxon>Spiralia</taxon>
        <taxon>Lophotrochozoa</taxon>
        <taxon>Platyhelminthes</taxon>
        <taxon>Monogenea</taxon>
        <taxon>Polyopisthocotylea</taxon>
        <taxon>Polystomatidea</taxon>
        <taxon>Polystomatidae</taxon>
        <taxon>Protopolystoma</taxon>
    </lineage>
</organism>
<dbReference type="InterPro" id="IPR015712">
    <property type="entry name" value="DNA-dir_RNA_pol_su2"/>
</dbReference>
<keyword evidence="11" id="KW-1185">Reference proteome</keyword>
<keyword evidence="5" id="KW-0548">Nucleotidyltransferase</keyword>
<evidence type="ECO:0000256" key="4">
    <source>
        <dbReference type="ARBA" id="ARBA00022679"/>
    </source>
</evidence>
<reference evidence="10" key="1">
    <citation type="submission" date="2018-11" db="EMBL/GenBank/DDBJ databases">
        <authorList>
            <consortium name="Pathogen Informatics"/>
        </authorList>
    </citation>
    <scope>NUCLEOTIDE SEQUENCE</scope>
</reference>
<dbReference type="Gene3D" id="3.90.1800.10">
    <property type="entry name" value="RNA polymerase alpha subunit dimerisation domain"/>
    <property type="match status" value="1"/>
</dbReference>
<dbReference type="GO" id="GO:0000428">
    <property type="term" value="C:DNA-directed RNA polymerase complex"/>
    <property type="evidence" value="ECO:0007669"/>
    <property type="project" value="UniProtKB-KW"/>
</dbReference>